<feature type="domain" description="Glyoxalase-like" evidence="1">
    <location>
        <begin position="15"/>
        <end position="109"/>
    </location>
</feature>
<evidence type="ECO:0000313" key="3">
    <source>
        <dbReference type="Proteomes" id="UP001597229"/>
    </source>
</evidence>
<comment type="caution">
    <text evidence="2">The sequence shown here is derived from an EMBL/GenBank/DDBJ whole genome shotgun (WGS) entry which is preliminary data.</text>
</comment>
<evidence type="ECO:0000313" key="2">
    <source>
        <dbReference type="EMBL" id="MFD1249704.1"/>
    </source>
</evidence>
<feature type="domain" description="Glyoxalase-like" evidence="1">
    <location>
        <begin position="133"/>
        <end position="239"/>
    </location>
</feature>
<name>A0ABW3W5P4_9ACTN</name>
<dbReference type="PANTHER" id="PTHR35908">
    <property type="entry name" value="HYPOTHETICAL FUSION PROTEIN"/>
    <property type="match status" value="1"/>
</dbReference>
<dbReference type="Gene3D" id="3.10.180.10">
    <property type="entry name" value="2,3-Dihydroxybiphenyl 1,2-Dioxygenase, domain 1"/>
    <property type="match status" value="2"/>
</dbReference>
<proteinExistence type="predicted"/>
<protein>
    <submittedName>
        <fullName evidence="2">VOC family protein</fullName>
    </submittedName>
</protein>
<dbReference type="InterPro" id="IPR029068">
    <property type="entry name" value="Glyas_Bleomycin-R_OHBP_Dase"/>
</dbReference>
<dbReference type="Proteomes" id="UP001597229">
    <property type="component" value="Unassembled WGS sequence"/>
</dbReference>
<sequence>MSPTWVTAFLDSAGAHHHESVGFWQEATGYAVSAPRGDDGEFATLVPPDGDAFLRVQRLHQGHDRIHLDLHVTDPRAAVAGVLAAGGTFVVDRGHVVMASPGGFVFCLVPEAGESRVPAALDHGHGGRSRVYQVAIDVPRASYERELGFWHAITGWDQRSSSVTDDFRFLVPPSGQPLRLLLQRLGAGDDGGVRARLDWATSDRAAETERHLAIGAHVLAVLPHWTVMRDPTGRVYCLTDARPE</sequence>
<evidence type="ECO:0000259" key="1">
    <source>
        <dbReference type="Pfam" id="PF18029"/>
    </source>
</evidence>
<dbReference type="SUPFAM" id="SSF54593">
    <property type="entry name" value="Glyoxalase/Bleomycin resistance protein/Dihydroxybiphenyl dioxygenase"/>
    <property type="match status" value="1"/>
</dbReference>
<organism evidence="2 3">
    <name type="scientific">Nocardioides ginsengisoli</name>
    <dbReference type="NCBI Taxonomy" id="363868"/>
    <lineage>
        <taxon>Bacteria</taxon>
        <taxon>Bacillati</taxon>
        <taxon>Actinomycetota</taxon>
        <taxon>Actinomycetes</taxon>
        <taxon>Propionibacteriales</taxon>
        <taxon>Nocardioidaceae</taxon>
        <taxon>Nocardioides</taxon>
    </lineage>
</organism>
<keyword evidence="3" id="KW-1185">Reference proteome</keyword>
<dbReference type="EMBL" id="JBHTLX010000022">
    <property type="protein sequence ID" value="MFD1249704.1"/>
    <property type="molecule type" value="Genomic_DNA"/>
</dbReference>
<dbReference type="RefSeq" id="WP_367918704.1">
    <property type="nucleotide sequence ID" value="NZ_BAABAC010000014.1"/>
</dbReference>
<accession>A0ABW3W5P4</accession>
<dbReference type="InterPro" id="IPR041581">
    <property type="entry name" value="Glyoxalase_6"/>
</dbReference>
<dbReference type="Pfam" id="PF18029">
    <property type="entry name" value="Glyoxalase_6"/>
    <property type="match status" value="2"/>
</dbReference>
<dbReference type="PANTHER" id="PTHR35908:SF1">
    <property type="entry name" value="CONSERVED PROTEIN"/>
    <property type="match status" value="1"/>
</dbReference>
<reference evidence="3" key="1">
    <citation type="journal article" date="2019" name="Int. J. Syst. Evol. Microbiol.">
        <title>The Global Catalogue of Microorganisms (GCM) 10K type strain sequencing project: providing services to taxonomists for standard genome sequencing and annotation.</title>
        <authorList>
            <consortium name="The Broad Institute Genomics Platform"/>
            <consortium name="The Broad Institute Genome Sequencing Center for Infectious Disease"/>
            <person name="Wu L."/>
            <person name="Ma J."/>
        </authorList>
    </citation>
    <scope>NUCLEOTIDE SEQUENCE [LARGE SCALE GENOMIC DNA]</scope>
    <source>
        <strain evidence="3">CCUG 52478</strain>
    </source>
</reference>
<gene>
    <name evidence="2" type="ORF">ACFQ3F_18040</name>
</gene>